<dbReference type="InterPro" id="IPR036388">
    <property type="entry name" value="WH-like_DNA-bd_sf"/>
</dbReference>
<dbReference type="SUPFAM" id="SSF46785">
    <property type="entry name" value="Winged helix' DNA-binding domain"/>
    <property type="match status" value="1"/>
</dbReference>
<dbReference type="Proteomes" id="UP000051084">
    <property type="component" value="Unassembled WGS sequence"/>
</dbReference>
<dbReference type="Gene3D" id="1.10.10.10">
    <property type="entry name" value="Winged helix-like DNA-binding domain superfamily/Winged helix DNA-binding domain"/>
    <property type="match status" value="1"/>
</dbReference>
<keyword evidence="5" id="KW-1185">Reference proteome</keyword>
<dbReference type="Gene3D" id="3.30.420.40">
    <property type="match status" value="2"/>
</dbReference>
<protein>
    <submittedName>
        <fullName evidence="4">Xylose repressor</fullName>
    </submittedName>
</protein>
<keyword evidence="3" id="KW-0119">Carbohydrate metabolism</keyword>
<dbReference type="RefSeq" id="WP_056995320.1">
    <property type="nucleotide sequence ID" value="NZ_AZGC01000013.1"/>
</dbReference>
<accession>A0A0R1USF2</accession>
<keyword evidence="3" id="KW-0859">Xylose metabolism</keyword>
<dbReference type="InterPro" id="IPR049874">
    <property type="entry name" value="ROK_cs"/>
</dbReference>
<proteinExistence type="inferred from homology"/>
<dbReference type="InterPro" id="IPR000600">
    <property type="entry name" value="ROK"/>
</dbReference>
<comment type="caution">
    <text evidence="4">The sequence shown here is derived from an EMBL/GenBank/DDBJ whole genome shotgun (WGS) entry which is preliminary data.</text>
</comment>
<dbReference type="PANTHER" id="PTHR18964">
    <property type="entry name" value="ROK (REPRESSOR, ORF, KINASE) FAMILY"/>
    <property type="match status" value="1"/>
</dbReference>
<sequence length="390" mass="42740">MPTISKAAMHTANKKRVLEQLFQHTTISRADIARNLGLNKSTVSSLYTELATMGLVEMIGSGESTNNGGRRPDLIRLKREYGYVISFEIGTYHTRAMANYLNGEVLDFAEFDTPQLDALAMLQLIKNVITQMQQVAVAEQGLIGLGFAIHGIVDDNQVVDSPFINFRGIDLQTFFQDEYQVPVVVENEANAAAVFERDFNLCQQANNILAISIHRGIGSGIITSNRLYHGNHGMAGEIGRSLVTTNQGLVKVETICSEEAFLSLILRDVDQNWPLAWDDLKAIYQQQSVATGPRLAETVEQLGKTVFNAITSFGPDVVFFSSPLFDAVPAIFVAVKEWLLNHGTTVTIKRVQGSQQVSLLGTSALAIRAVLDLQGYQLSLVAPATISHLD</sequence>
<dbReference type="InterPro" id="IPR036390">
    <property type="entry name" value="WH_DNA-bd_sf"/>
</dbReference>
<dbReference type="PROSITE" id="PS01125">
    <property type="entry name" value="ROK"/>
    <property type="match status" value="1"/>
</dbReference>
<comment type="similarity">
    <text evidence="2">Belongs to the ROK (NagC/XylR) family.</text>
</comment>
<dbReference type="Pfam" id="PF00480">
    <property type="entry name" value="ROK"/>
    <property type="match status" value="1"/>
</dbReference>
<evidence type="ECO:0000256" key="1">
    <source>
        <dbReference type="ARBA" id="ARBA00002486"/>
    </source>
</evidence>
<organism evidence="4 5">
    <name type="scientific">Limosilactobacillus equigenerosi DSM 18793 = JCM 14505</name>
    <dbReference type="NCBI Taxonomy" id="1423742"/>
    <lineage>
        <taxon>Bacteria</taxon>
        <taxon>Bacillati</taxon>
        <taxon>Bacillota</taxon>
        <taxon>Bacilli</taxon>
        <taxon>Lactobacillales</taxon>
        <taxon>Lactobacillaceae</taxon>
        <taxon>Limosilactobacillus</taxon>
    </lineage>
</organism>
<dbReference type="AlphaFoldDB" id="A0A0R1USF2"/>
<reference evidence="4 5" key="1">
    <citation type="journal article" date="2015" name="Genome Announc.">
        <title>Expanding the biotechnology potential of lactobacilli through comparative genomics of 213 strains and associated genera.</title>
        <authorList>
            <person name="Sun Z."/>
            <person name="Harris H.M."/>
            <person name="McCann A."/>
            <person name="Guo C."/>
            <person name="Argimon S."/>
            <person name="Zhang W."/>
            <person name="Yang X."/>
            <person name="Jeffery I.B."/>
            <person name="Cooney J.C."/>
            <person name="Kagawa T.F."/>
            <person name="Liu W."/>
            <person name="Song Y."/>
            <person name="Salvetti E."/>
            <person name="Wrobel A."/>
            <person name="Rasinkangas P."/>
            <person name="Parkhill J."/>
            <person name="Rea M.C."/>
            <person name="O'Sullivan O."/>
            <person name="Ritari J."/>
            <person name="Douillard F.P."/>
            <person name="Paul Ross R."/>
            <person name="Yang R."/>
            <person name="Briner A.E."/>
            <person name="Felis G.E."/>
            <person name="de Vos W.M."/>
            <person name="Barrangou R."/>
            <person name="Klaenhammer T.R."/>
            <person name="Caufield P.W."/>
            <person name="Cui Y."/>
            <person name="Zhang H."/>
            <person name="O'Toole P.W."/>
        </authorList>
    </citation>
    <scope>NUCLEOTIDE SEQUENCE [LARGE SCALE GENOMIC DNA]</scope>
    <source>
        <strain evidence="4 5">DSM 18793</strain>
    </source>
</reference>
<name>A0A0R1USF2_9LACO</name>
<gene>
    <name evidence="4" type="ORF">FC21_GL000527</name>
</gene>
<evidence type="ECO:0000256" key="2">
    <source>
        <dbReference type="ARBA" id="ARBA00006479"/>
    </source>
</evidence>
<dbReference type="SUPFAM" id="SSF53067">
    <property type="entry name" value="Actin-like ATPase domain"/>
    <property type="match status" value="1"/>
</dbReference>
<dbReference type="OrthoDB" id="9796533at2"/>
<dbReference type="PANTHER" id="PTHR18964:SF149">
    <property type="entry name" value="BIFUNCTIONAL UDP-N-ACETYLGLUCOSAMINE 2-EPIMERASE_N-ACETYLMANNOSAMINE KINASE"/>
    <property type="match status" value="1"/>
</dbReference>
<dbReference type="EMBL" id="AZGC01000013">
    <property type="protein sequence ID" value="KRL96086.1"/>
    <property type="molecule type" value="Genomic_DNA"/>
</dbReference>
<dbReference type="InterPro" id="IPR043129">
    <property type="entry name" value="ATPase_NBD"/>
</dbReference>
<dbReference type="STRING" id="417373.GCA_001570685_00403"/>
<comment type="function">
    <text evidence="1">Transcriptional repressor of xylose-utilizing enzymes.</text>
</comment>
<evidence type="ECO:0000313" key="5">
    <source>
        <dbReference type="Proteomes" id="UP000051084"/>
    </source>
</evidence>
<evidence type="ECO:0000256" key="3">
    <source>
        <dbReference type="ARBA" id="ARBA00022629"/>
    </source>
</evidence>
<evidence type="ECO:0000313" key="4">
    <source>
        <dbReference type="EMBL" id="KRL96086.1"/>
    </source>
</evidence>
<dbReference type="GO" id="GO:0042732">
    <property type="term" value="P:D-xylose metabolic process"/>
    <property type="evidence" value="ECO:0007669"/>
    <property type="project" value="UniProtKB-KW"/>
</dbReference>
<dbReference type="PATRIC" id="fig|1423742.4.peg.549"/>